<evidence type="ECO:0000313" key="2">
    <source>
        <dbReference type="Proteomes" id="UP001230466"/>
    </source>
</evidence>
<dbReference type="Proteomes" id="UP001230466">
    <property type="component" value="Unassembled WGS sequence"/>
</dbReference>
<proteinExistence type="predicted"/>
<dbReference type="AlphaFoldDB" id="A0AAW8CH70"/>
<protein>
    <submittedName>
        <fullName evidence="1">Uncharacterized protein</fullName>
    </submittedName>
</protein>
<dbReference type="EMBL" id="JASAYJ010000008">
    <property type="protein sequence ID" value="MDP8187092.1"/>
    <property type="molecule type" value="Genomic_DNA"/>
</dbReference>
<gene>
    <name evidence="1" type="ORF">QJU78_04805</name>
</gene>
<organism evidence="1 2">
    <name type="scientific">Pasteurella atlantica</name>
    <dbReference type="NCBI Taxonomy" id="2827233"/>
    <lineage>
        <taxon>Bacteria</taxon>
        <taxon>Pseudomonadati</taxon>
        <taxon>Pseudomonadota</taxon>
        <taxon>Gammaproteobacteria</taxon>
        <taxon>Pasteurellales</taxon>
        <taxon>Pasteurellaceae</taxon>
        <taxon>Pasteurella</taxon>
    </lineage>
</organism>
<reference evidence="1" key="1">
    <citation type="journal article" date="2023" name="Front. Microbiol.">
        <title>Phylogeography and host specificity of Pasteurellaceae pathogenic to sea-farmed fish in the north-east Atlantic.</title>
        <authorList>
            <person name="Gulla S."/>
            <person name="Colquhoun D.J."/>
            <person name="Olsen A.B."/>
            <person name="Spilsberg B."/>
            <person name="Lagesen K."/>
            <person name="Aakesson C.P."/>
            <person name="Strom S."/>
            <person name="Manji F."/>
            <person name="Birkbeck T.H."/>
            <person name="Nilsen H.K."/>
        </authorList>
    </citation>
    <scope>NUCLEOTIDE SEQUENCE</scope>
    <source>
        <strain evidence="1">VIB1234</strain>
    </source>
</reference>
<comment type="caution">
    <text evidence="1">The sequence shown here is derived from an EMBL/GenBank/DDBJ whole genome shotgun (WGS) entry which is preliminary data.</text>
</comment>
<dbReference type="RefSeq" id="WP_211597675.1">
    <property type="nucleotide sequence ID" value="NZ_JAGRQI010000007.1"/>
</dbReference>
<name>A0AAW8CH70_9PAST</name>
<evidence type="ECO:0000313" key="1">
    <source>
        <dbReference type="EMBL" id="MDP8187092.1"/>
    </source>
</evidence>
<accession>A0AAW8CH70</accession>
<sequence>MNNNKKTVPLKELDLVALKAYNTGEEQVIFVSEKELQQWVGGIKKSAKDFRILRRFFNGKNYDNKTVDLSKLPRNKNGEVVLTHKEMVHIFYAGAKKTLLNAAYHPLLNYSGYLNDIDESYYAARAFTFGSIGVTFDTEKIRYIIDKNGNPRIENFGLLIDDDNFDYNSDSYFAKPVNAFLKPVFSDNIENKIIIKIDRDYDRKYDDYSSQSFNNLSRTDKSILSTMKDVLTFIDIGAEKYIRRGFYLYNETHKKPRDWSADYYGMDQKEVKEWITNLRKEREKSGEIFGSYAKASELGVTLSKKSQNGFYIFPYQPTGQDHTLIEYNSNL</sequence>